<dbReference type="Pfam" id="PF02578">
    <property type="entry name" value="Cu-oxidase_4"/>
    <property type="match status" value="1"/>
</dbReference>
<dbReference type="InterPro" id="IPR038371">
    <property type="entry name" value="Cu_polyphenol_OxRdtase_sf"/>
</dbReference>
<gene>
    <name evidence="11" type="primary">pgeF</name>
    <name evidence="11" type="ORF">ACFOW7_09170</name>
</gene>
<evidence type="ECO:0000256" key="1">
    <source>
        <dbReference type="ARBA" id="ARBA00000553"/>
    </source>
</evidence>
<name>A0ABV8MPB2_9NEIS</name>
<comment type="catalytic activity">
    <reaction evidence="8">
        <text>adenosine + phosphate = alpha-D-ribose 1-phosphate + adenine</text>
        <dbReference type="Rhea" id="RHEA:27642"/>
        <dbReference type="ChEBI" id="CHEBI:16335"/>
        <dbReference type="ChEBI" id="CHEBI:16708"/>
        <dbReference type="ChEBI" id="CHEBI:43474"/>
        <dbReference type="ChEBI" id="CHEBI:57720"/>
        <dbReference type="EC" id="2.4.2.1"/>
    </reaction>
    <physiologicalReaction direction="left-to-right" evidence="8">
        <dbReference type="Rhea" id="RHEA:27643"/>
    </physiologicalReaction>
</comment>
<dbReference type="Gene3D" id="3.60.140.10">
    <property type="entry name" value="CNF1/YfiH-like putative cysteine hydrolases"/>
    <property type="match status" value="1"/>
</dbReference>
<reference evidence="12" key="1">
    <citation type="journal article" date="2019" name="Int. J. Syst. Evol. Microbiol.">
        <title>The Global Catalogue of Microorganisms (GCM) 10K type strain sequencing project: providing services to taxonomists for standard genome sequencing and annotation.</title>
        <authorList>
            <consortium name="The Broad Institute Genomics Platform"/>
            <consortium name="The Broad Institute Genome Sequencing Center for Infectious Disease"/>
            <person name="Wu L."/>
            <person name="Ma J."/>
        </authorList>
    </citation>
    <scope>NUCLEOTIDE SEQUENCE [LARGE SCALE GENOMIC DNA]</scope>
    <source>
        <strain evidence="12">LMG 29894</strain>
    </source>
</reference>
<keyword evidence="4" id="KW-0479">Metal-binding</keyword>
<proteinExistence type="inferred from homology"/>
<evidence type="ECO:0000256" key="9">
    <source>
        <dbReference type="ARBA" id="ARBA00049893"/>
    </source>
</evidence>
<dbReference type="CDD" id="cd16833">
    <property type="entry name" value="YfiH"/>
    <property type="match status" value="1"/>
</dbReference>
<comment type="catalytic activity">
    <reaction evidence="9">
        <text>S-methyl-5'-thioadenosine + phosphate = 5-(methylsulfanyl)-alpha-D-ribose 1-phosphate + adenine</text>
        <dbReference type="Rhea" id="RHEA:11852"/>
        <dbReference type="ChEBI" id="CHEBI:16708"/>
        <dbReference type="ChEBI" id="CHEBI:17509"/>
        <dbReference type="ChEBI" id="CHEBI:43474"/>
        <dbReference type="ChEBI" id="CHEBI:58533"/>
        <dbReference type="EC" id="2.4.2.28"/>
    </reaction>
    <physiologicalReaction direction="left-to-right" evidence="9">
        <dbReference type="Rhea" id="RHEA:11853"/>
    </physiologicalReaction>
</comment>
<evidence type="ECO:0000256" key="8">
    <source>
        <dbReference type="ARBA" id="ARBA00048968"/>
    </source>
</evidence>
<dbReference type="EMBL" id="JBHSBU010000001">
    <property type="protein sequence ID" value="MFC4159522.1"/>
    <property type="molecule type" value="Genomic_DNA"/>
</dbReference>
<dbReference type="NCBIfam" id="TIGR00726">
    <property type="entry name" value="peptidoglycan editing factor PgeF"/>
    <property type="match status" value="1"/>
</dbReference>
<evidence type="ECO:0000256" key="5">
    <source>
        <dbReference type="ARBA" id="ARBA00022801"/>
    </source>
</evidence>
<evidence type="ECO:0000256" key="7">
    <source>
        <dbReference type="ARBA" id="ARBA00047989"/>
    </source>
</evidence>
<evidence type="ECO:0000256" key="3">
    <source>
        <dbReference type="ARBA" id="ARBA00022679"/>
    </source>
</evidence>
<keyword evidence="6" id="KW-0862">Zinc</keyword>
<protein>
    <recommendedName>
        <fullName evidence="10">Purine nucleoside phosphorylase</fullName>
    </recommendedName>
</protein>
<evidence type="ECO:0000313" key="12">
    <source>
        <dbReference type="Proteomes" id="UP001595791"/>
    </source>
</evidence>
<evidence type="ECO:0000256" key="6">
    <source>
        <dbReference type="ARBA" id="ARBA00022833"/>
    </source>
</evidence>
<comment type="similarity">
    <text evidence="2 10">Belongs to the purine nucleoside phosphorylase YfiH/LACC1 family.</text>
</comment>
<comment type="catalytic activity">
    <reaction evidence="1">
        <text>inosine + phosphate = alpha-D-ribose 1-phosphate + hypoxanthine</text>
        <dbReference type="Rhea" id="RHEA:27646"/>
        <dbReference type="ChEBI" id="CHEBI:17368"/>
        <dbReference type="ChEBI" id="CHEBI:17596"/>
        <dbReference type="ChEBI" id="CHEBI:43474"/>
        <dbReference type="ChEBI" id="CHEBI:57720"/>
        <dbReference type="EC" id="2.4.2.1"/>
    </reaction>
    <physiologicalReaction direction="left-to-right" evidence="1">
        <dbReference type="Rhea" id="RHEA:27647"/>
    </physiologicalReaction>
</comment>
<dbReference type="Proteomes" id="UP001595791">
    <property type="component" value="Unassembled WGS sequence"/>
</dbReference>
<dbReference type="InterPro" id="IPR011324">
    <property type="entry name" value="Cytotoxic_necrot_fac-like_cat"/>
</dbReference>
<organism evidence="11 12">
    <name type="scientific">Chitinimonas lacunae</name>
    <dbReference type="NCBI Taxonomy" id="1963018"/>
    <lineage>
        <taxon>Bacteria</taxon>
        <taxon>Pseudomonadati</taxon>
        <taxon>Pseudomonadota</taxon>
        <taxon>Betaproteobacteria</taxon>
        <taxon>Neisseriales</taxon>
        <taxon>Chitinibacteraceae</taxon>
        <taxon>Chitinimonas</taxon>
    </lineage>
</organism>
<keyword evidence="5" id="KW-0378">Hydrolase</keyword>
<dbReference type="PANTHER" id="PTHR30616">
    <property type="entry name" value="UNCHARACTERIZED PROTEIN YFIH"/>
    <property type="match status" value="1"/>
</dbReference>
<accession>A0ABV8MPB2</accession>
<dbReference type="InterPro" id="IPR003730">
    <property type="entry name" value="Cu_polyphenol_OxRdtase"/>
</dbReference>
<dbReference type="RefSeq" id="WP_378163367.1">
    <property type="nucleotide sequence ID" value="NZ_JBHSBU010000001.1"/>
</dbReference>
<evidence type="ECO:0000256" key="10">
    <source>
        <dbReference type="RuleBase" id="RU361274"/>
    </source>
</evidence>
<evidence type="ECO:0000256" key="2">
    <source>
        <dbReference type="ARBA" id="ARBA00007353"/>
    </source>
</evidence>
<keyword evidence="12" id="KW-1185">Reference proteome</keyword>
<keyword evidence="3" id="KW-0808">Transferase</keyword>
<comment type="catalytic activity">
    <reaction evidence="7">
        <text>adenosine + H2O + H(+) = inosine + NH4(+)</text>
        <dbReference type="Rhea" id="RHEA:24408"/>
        <dbReference type="ChEBI" id="CHEBI:15377"/>
        <dbReference type="ChEBI" id="CHEBI:15378"/>
        <dbReference type="ChEBI" id="CHEBI:16335"/>
        <dbReference type="ChEBI" id="CHEBI:17596"/>
        <dbReference type="ChEBI" id="CHEBI:28938"/>
        <dbReference type="EC" id="3.5.4.4"/>
    </reaction>
    <physiologicalReaction direction="left-to-right" evidence="7">
        <dbReference type="Rhea" id="RHEA:24409"/>
    </physiologicalReaction>
</comment>
<evidence type="ECO:0000256" key="4">
    <source>
        <dbReference type="ARBA" id="ARBA00022723"/>
    </source>
</evidence>
<sequence>MAPEPGKTPGLLRPDWPLPPGVGALYSTRDGGVSLPPYRSLNLGDHVGDDPAAVAANRSLLRRSLPGQPVWLRQVHGLEVIDVAQVAQEAPEADAAVAFAPGRVCAVLTADCLPVLFARDDGSAVGAAHAGWRGLAGGVLEATVEKLGGAAGLSAWLGPAIGPEAFEVGAEVREAFLAHDAAAEMAFRPTGLPGKWWADLYRLARLRLAALGVERVYGGGACTVSEAERYFSYRRDGRTGRMACLVWLE</sequence>
<comment type="caution">
    <text evidence="11">The sequence shown here is derived from an EMBL/GenBank/DDBJ whole genome shotgun (WGS) entry which is preliminary data.</text>
</comment>
<evidence type="ECO:0000313" key="11">
    <source>
        <dbReference type="EMBL" id="MFC4159522.1"/>
    </source>
</evidence>
<dbReference type="PANTHER" id="PTHR30616:SF2">
    <property type="entry name" value="PURINE NUCLEOSIDE PHOSPHORYLASE LACC1"/>
    <property type="match status" value="1"/>
</dbReference>
<dbReference type="SUPFAM" id="SSF64438">
    <property type="entry name" value="CNF1/YfiH-like putative cysteine hydrolases"/>
    <property type="match status" value="1"/>
</dbReference>